<protein>
    <submittedName>
        <fullName evidence="1">Uncharacterized protein</fullName>
    </submittedName>
</protein>
<evidence type="ECO:0000313" key="2">
    <source>
        <dbReference type="Proteomes" id="UP000008372"/>
    </source>
</evidence>
<dbReference type="EMBL" id="BAEK01000004">
    <property type="protein sequence ID" value="GAC02947.1"/>
    <property type="molecule type" value="Genomic_DNA"/>
</dbReference>
<keyword evidence="2" id="KW-1185">Reference proteome</keyword>
<accession>A0ABQ0I0W2</accession>
<reference evidence="1 2" key="1">
    <citation type="journal article" date="2014" name="Environ. Microbiol.">
        <title>Comparative genomics of the marine bacterial genus Glaciecola reveals the high degree of genomic diversity and genomic characteristic for cold adaptation.</title>
        <authorList>
            <person name="Qin Q.L."/>
            <person name="Xie B.B."/>
            <person name="Yu Y."/>
            <person name="Shu Y.L."/>
            <person name="Rong J.C."/>
            <person name="Zhang Y.J."/>
            <person name="Zhao D.L."/>
            <person name="Chen X.L."/>
            <person name="Zhang X.Y."/>
            <person name="Chen B."/>
            <person name="Zhou B.C."/>
            <person name="Zhang Y.Z."/>
        </authorList>
    </citation>
    <scope>NUCLEOTIDE SEQUENCE [LARGE SCALE GENOMIC DNA]</scope>
    <source>
        <strain evidence="1 2">NO2</strain>
    </source>
</reference>
<dbReference type="Proteomes" id="UP000008372">
    <property type="component" value="Unassembled WGS sequence"/>
</dbReference>
<comment type="caution">
    <text evidence="1">The sequence shown here is derived from an EMBL/GenBank/DDBJ whole genome shotgun (WGS) entry which is preliminary data.</text>
</comment>
<organism evidence="1 2">
    <name type="scientific">Paraglaciecola agarilytica NO2</name>
    <dbReference type="NCBI Taxonomy" id="1125747"/>
    <lineage>
        <taxon>Bacteria</taxon>
        <taxon>Pseudomonadati</taxon>
        <taxon>Pseudomonadota</taxon>
        <taxon>Gammaproteobacteria</taxon>
        <taxon>Alteromonadales</taxon>
        <taxon>Alteromonadaceae</taxon>
        <taxon>Paraglaciecola</taxon>
    </lineage>
</organism>
<evidence type="ECO:0000313" key="1">
    <source>
        <dbReference type="EMBL" id="GAC02947.1"/>
    </source>
</evidence>
<gene>
    <name evidence="1" type="ORF">GAGA_0082</name>
</gene>
<name>A0ABQ0I0W2_9ALTE</name>
<sequence>MTPDMLKLINSMQEGQAGLYSRNSDQLNQILKEYDPVESALYFSSLLLDPAYQSTTATLEKAIHLCLGICIGKKKTSKTFIKKVFKAVSSDGFSMMEDPAEDVMASRVWLNGKEYKVLLGLWEGCIHQTQMFINVLESMPRHGEYLVLYDQIESMLIASDEVLSNFNAPINTIGSEYPQSELHSRSLKDFKMISENLDVTHVHSQANLPVLLSNKYQTLPTAVLGKSELEAFPFIESKGKFFLALPTAITTSIRRLIYSFCNESGHLEMLTKGLAVSLSRKLSQTRIFGEFKHAPVRFEKRNNLENWLVARLSIEFDTGYYYQFIFVMDSLIDFDKDWFQGFLSSDDDLARFINLEINTLNSHLSEKRTDNKSCTVIVPCGFGRGFSLGYNSENKDALIEVINANDLITLSQDKDCNPFRIWRLIQAQNLAIKHKAHISNLNGFLNLYGYIKQNDFSIFNHSDFVDVDSDSIFISIGTNFQKDVREATLQDNDVRSISHPELGSVITQRSYPNSLFEQNDVRQIYCPLNLKPELLQAVYLDCNTVIWVEIPVTSAEDLSVLAQIFNAYVQWLPKVVECLKKNSIDVTLIELICLDLDISTSKTRALPPKVTNESVLNSCSYTLDDKTLECYFDENLFHGFNSPTNVAEQALLKPLISKLCRRNEKETAKVMSHVFSSPYARHFHIFECQTYSENIFESFETEKPITLDIAADKNHKFGLAWINGDKPETSTIIGKPDCKAFLAKVVSNVWLRVQEKLRTLNKQELVQLLMRNIALCQLHKTRWSKSFRANQYLQNNHENLYQVATTEIGLLNGASLASRLIIEMAICECPDKGGKTPGKMDVQQLQSHALSLYILGGVSEAINFDAIKPQLVISHFGDVMFEHDFEDLIVSKYQSGLHKEKFDNSAKNYETGFSRDTTKSSEQDVENAFEEEFWKAWITEFGFTPNQGIDFINAIQKIGYGKNELIFTLNGEELRNLATDLNESIIDKIIDCLSLESRAAWTDIPAPFKSSDWQPWRFKRRYSTAYKPIIFLSEIDTYIISPEHIQRAFFHLLRNAHDATIDESHFQSKMMISWNGSQRAKTGLLFNTQVSKIFDKHNWHIEEEVKLTKILNKKLKDFGDIDVLAWHKTKNIVLAIECKDLEVAMNQSEIARQLNEFKGNINQKGKNDRLRKHILRVDELKSDILGLSKYVKKCDSELQVIGMVVFSTIVPMHFVNNFANDIVFSDIDKLPDYLKFL</sequence>
<proteinExistence type="predicted"/>
<dbReference type="RefSeq" id="WP_008301761.1">
    <property type="nucleotide sequence ID" value="NZ_BAEK01000004.1"/>
</dbReference>